<feature type="region of interest" description="Disordered" evidence="1">
    <location>
        <begin position="20"/>
        <end position="46"/>
    </location>
</feature>
<comment type="caution">
    <text evidence="2">The sequence shown here is derived from an EMBL/GenBank/DDBJ whole genome shotgun (WGS) entry which is preliminary data.</text>
</comment>
<organism evidence="2 3">
    <name type="scientific">Streptantibioticus silvisoli</name>
    <dbReference type="NCBI Taxonomy" id="2705255"/>
    <lineage>
        <taxon>Bacteria</taxon>
        <taxon>Bacillati</taxon>
        <taxon>Actinomycetota</taxon>
        <taxon>Actinomycetes</taxon>
        <taxon>Kitasatosporales</taxon>
        <taxon>Streptomycetaceae</taxon>
        <taxon>Streptantibioticus</taxon>
    </lineage>
</organism>
<sequence>MFAATSPLLADIGGVRLRSSGIPELDDERRPFDPRHSDSAVTSHSIDPASARQLWELSEALVTA</sequence>
<evidence type="ECO:0000313" key="2">
    <source>
        <dbReference type="EMBL" id="MDI5965442.1"/>
    </source>
</evidence>
<accession>A0ABT6W3W4</accession>
<dbReference type="RefSeq" id="WP_271322217.1">
    <property type="nucleotide sequence ID" value="NZ_JAAGKO020000035.1"/>
</dbReference>
<gene>
    <name evidence="2" type="ORF">POF43_022405</name>
</gene>
<proteinExistence type="predicted"/>
<keyword evidence="3" id="KW-1185">Reference proteome</keyword>
<name>A0ABT6W3W4_9ACTN</name>
<dbReference type="Proteomes" id="UP001156398">
    <property type="component" value="Unassembled WGS sequence"/>
</dbReference>
<evidence type="ECO:0000256" key="1">
    <source>
        <dbReference type="SAM" id="MobiDB-lite"/>
    </source>
</evidence>
<feature type="compositionally biased region" description="Basic and acidic residues" evidence="1">
    <location>
        <begin position="27"/>
        <end position="38"/>
    </location>
</feature>
<protein>
    <submittedName>
        <fullName evidence="2">Uncharacterized protein</fullName>
    </submittedName>
</protein>
<dbReference type="EMBL" id="JAAGKO020000035">
    <property type="protein sequence ID" value="MDI5965442.1"/>
    <property type="molecule type" value="Genomic_DNA"/>
</dbReference>
<reference evidence="2 3" key="1">
    <citation type="submission" date="2023-05" db="EMBL/GenBank/DDBJ databases">
        <title>Streptantibioticus silvisoli sp. nov., acidotolerant actinomycetes 1 from pine litter.</title>
        <authorList>
            <person name="Swiecimska M."/>
            <person name="Golinska P."/>
            <person name="Sangal V."/>
            <person name="Wachnowicz B."/>
            <person name="Goodfellow M."/>
        </authorList>
    </citation>
    <scope>NUCLEOTIDE SEQUENCE [LARGE SCALE GENOMIC DNA]</scope>
    <source>
        <strain evidence="2 3">SL54</strain>
    </source>
</reference>
<evidence type="ECO:0000313" key="3">
    <source>
        <dbReference type="Proteomes" id="UP001156398"/>
    </source>
</evidence>